<dbReference type="Pfam" id="PF00112">
    <property type="entry name" value="Peptidase_C1"/>
    <property type="match status" value="1"/>
</dbReference>
<dbReference type="InterPro" id="IPR039417">
    <property type="entry name" value="Peptidase_C1A_papain-like"/>
</dbReference>
<dbReference type="GO" id="GO:0008234">
    <property type="term" value="F:cysteine-type peptidase activity"/>
    <property type="evidence" value="ECO:0007669"/>
    <property type="project" value="InterPro"/>
</dbReference>
<reference evidence="5 6" key="1">
    <citation type="submission" date="2019-09" db="EMBL/GenBank/DDBJ databases">
        <title>A chromosome-level genome assembly of the Chinese tupelo Nyssa sinensis.</title>
        <authorList>
            <person name="Yang X."/>
            <person name="Kang M."/>
            <person name="Yang Y."/>
            <person name="Xiong H."/>
            <person name="Wang M."/>
            <person name="Zhang Z."/>
            <person name="Wang Z."/>
            <person name="Wu H."/>
            <person name="Ma T."/>
            <person name="Liu J."/>
            <person name="Xi Z."/>
        </authorList>
    </citation>
    <scope>NUCLEOTIDE SEQUENCE [LARGE SCALE GENOMIC DNA]</scope>
    <source>
        <strain evidence="5">J267</strain>
        <tissue evidence="5">Leaf</tissue>
    </source>
</reference>
<dbReference type="CDD" id="cd02248">
    <property type="entry name" value="Peptidase_C1A"/>
    <property type="match status" value="1"/>
</dbReference>
<evidence type="ECO:0008006" key="7">
    <source>
        <dbReference type="Google" id="ProtNLM"/>
    </source>
</evidence>
<evidence type="ECO:0000256" key="1">
    <source>
        <dbReference type="ARBA" id="ARBA00008455"/>
    </source>
</evidence>
<dbReference type="PANTHER" id="PTHR12411">
    <property type="entry name" value="CYSTEINE PROTEASE FAMILY C1-RELATED"/>
    <property type="match status" value="1"/>
</dbReference>
<organism evidence="5 6">
    <name type="scientific">Nyssa sinensis</name>
    <dbReference type="NCBI Taxonomy" id="561372"/>
    <lineage>
        <taxon>Eukaryota</taxon>
        <taxon>Viridiplantae</taxon>
        <taxon>Streptophyta</taxon>
        <taxon>Embryophyta</taxon>
        <taxon>Tracheophyta</taxon>
        <taxon>Spermatophyta</taxon>
        <taxon>Magnoliopsida</taxon>
        <taxon>eudicotyledons</taxon>
        <taxon>Gunneridae</taxon>
        <taxon>Pentapetalae</taxon>
        <taxon>asterids</taxon>
        <taxon>Cornales</taxon>
        <taxon>Nyssaceae</taxon>
        <taxon>Nyssa</taxon>
    </lineage>
</organism>
<gene>
    <name evidence="5" type="ORF">F0562_008477</name>
</gene>
<comment type="similarity">
    <text evidence="1">Belongs to the peptidase C1 family.</text>
</comment>
<evidence type="ECO:0000313" key="6">
    <source>
        <dbReference type="Proteomes" id="UP000325577"/>
    </source>
</evidence>
<evidence type="ECO:0000256" key="2">
    <source>
        <dbReference type="ARBA" id="ARBA00023157"/>
    </source>
</evidence>
<dbReference type="GO" id="GO:0006508">
    <property type="term" value="P:proteolysis"/>
    <property type="evidence" value="ECO:0007669"/>
    <property type="project" value="InterPro"/>
</dbReference>
<accession>A0A5J5A770</accession>
<feature type="domain" description="Cathepsin propeptide inhibitor" evidence="4">
    <location>
        <begin position="64"/>
        <end position="120"/>
    </location>
</feature>
<keyword evidence="2" id="KW-1015">Disulfide bond</keyword>
<dbReference type="SMART" id="SM00848">
    <property type="entry name" value="Inhibitor_I29"/>
    <property type="match status" value="1"/>
</dbReference>
<evidence type="ECO:0000259" key="4">
    <source>
        <dbReference type="SMART" id="SM00848"/>
    </source>
</evidence>
<dbReference type="InterPro" id="IPR000169">
    <property type="entry name" value="Pept_cys_AS"/>
</dbReference>
<dbReference type="AlphaFoldDB" id="A0A5J5A770"/>
<keyword evidence="6" id="KW-1185">Reference proteome</keyword>
<dbReference type="OrthoDB" id="10253408at2759"/>
<dbReference type="SMART" id="SM00645">
    <property type="entry name" value="Pept_C1"/>
    <property type="match status" value="1"/>
</dbReference>
<evidence type="ECO:0000259" key="3">
    <source>
        <dbReference type="SMART" id="SM00645"/>
    </source>
</evidence>
<name>A0A5J5A770_9ASTE</name>
<dbReference type="Pfam" id="PF08246">
    <property type="entry name" value="Inhibitor_I29"/>
    <property type="match status" value="1"/>
</dbReference>
<dbReference type="SUPFAM" id="SSF54001">
    <property type="entry name" value="Cysteine proteinases"/>
    <property type="match status" value="1"/>
</dbReference>
<dbReference type="InterPro" id="IPR038765">
    <property type="entry name" value="Papain-like_cys_pep_sf"/>
</dbReference>
<dbReference type="InterPro" id="IPR013201">
    <property type="entry name" value="Prot_inhib_I29"/>
</dbReference>
<dbReference type="FunFam" id="3.90.70.10:FF:000332">
    <property type="entry name" value="Cathepsin L1"/>
    <property type="match status" value="1"/>
</dbReference>
<evidence type="ECO:0000313" key="5">
    <source>
        <dbReference type="EMBL" id="KAA8526320.1"/>
    </source>
</evidence>
<sequence length="345" mass="39041">MNKYIQLHLSFSHPTAKASMETPIVLRNACLSLLIFWILCLPMRAYSEEPKSQKYDVKPMMKRYKQWLEQHGRQYNDRDEWNRRFGIYQSNVQFIDYINSQNLSFSLVDNEFADMTNDEFKSIYLGYGGTTGPASKGQSSRYDKNHSAPASVDWRQKGAVTPVKNQGQCGSCWAFSTVAAVEGINKIKTGRLVSLSEQQLVDCDVNTGNKGCNGGLMERAFDYIKRNGGITTESNYPYAGRDENCNKGKAGNHAVTITGYMRVAPNNEKRLEAAVANQPVSVAVEGWQLSISALLSRDLFRILRGNPQSWSNSSWLWSRYGKKVLASEEFMGHWLGRSWLYEDGT</sequence>
<dbReference type="InterPro" id="IPR013128">
    <property type="entry name" value="Peptidase_C1A"/>
</dbReference>
<dbReference type="EMBL" id="CM018046">
    <property type="protein sequence ID" value="KAA8526320.1"/>
    <property type="molecule type" value="Genomic_DNA"/>
</dbReference>
<protein>
    <recommendedName>
        <fullName evidence="7">Cathepsin propeptide inhibitor domain-containing protein</fullName>
    </recommendedName>
</protein>
<dbReference type="InterPro" id="IPR000668">
    <property type="entry name" value="Peptidase_C1A_C"/>
</dbReference>
<dbReference type="Gene3D" id="3.90.70.10">
    <property type="entry name" value="Cysteine proteinases"/>
    <property type="match status" value="1"/>
</dbReference>
<dbReference type="Proteomes" id="UP000325577">
    <property type="component" value="Linkage Group LG3"/>
</dbReference>
<dbReference type="PRINTS" id="PR00705">
    <property type="entry name" value="PAPAIN"/>
</dbReference>
<dbReference type="PROSITE" id="PS00139">
    <property type="entry name" value="THIOL_PROTEASE_CYS"/>
    <property type="match status" value="1"/>
</dbReference>
<feature type="domain" description="Peptidase C1A papain C-terminal" evidence="3">
    <location>
        <begin position="148"/>
        <end position="333"/>
    </location>
</feature>
<proteinExistence type="inferred from homology"/>